<reference evidence="2" key="1">
    <citation type="submission" date="2023-08" db="EMBL/GenBank/DDBJ databases">
        <title>Black Yeasts Isolated from many extreme environments.</title>
        <authorList>
            <person name="Coleine C."/>
            <person name="Stajich J.E."/>
            <person name="Selbmann L."/>
        </authorList>
    </citation>
    <scope>NUCLEOTIDE SEQUENCE</scope>
    <source>
        <strain evidence="2">CCFEE 5810</strain>
    </source>
</reference>
<proteinExistence type="predicted"/>
<dbReference type="PANTHER" id="PTHR38117">
    <property type="entry name" value="NACHT AND WD40 DOMAIN PROTEIN"/>
    <property type="match status" value="1"/>
</dbReference>
<dbReference type="Proteomes" id="UP001310594">
    <property type="component" value="Unassembled WGS sequence"/>
</dbReference>
<gene>
    <name evidence="2" type="ORF">LTR97_001098</name>
</gene>
<accession>A0AAN7WC04</accession>
<feature type="domain" description="DUF7053" evidence="1">
    <location>
        <begin position="5"/>
        <end position="149"/>
    </location>
</feature>
<dbReference type="PANTHER" id="PTHR38117:SF1">
    <property type="entry name" value="DUF3074 DOMAIN-CONTAINING PROTEIN"/>
    <property type="match status" value="1"/>
</dbReference>
<protein>
    <recommendedName>
        <fullName evidence="1">DUF7053 domain-containing protein</fullName>
    </recommendedName>
</protein>
<comment type="caution">
    <text evidence="2">The sequence shown here is derived from an EMBL/GenBank/DDBJ whole genome shotgun (WGS) entry which is preliminary data.</text>
</comment>
<name>A0AAN7WC04_9PEZI</name>
<dbReference type="AlphaFoldDB" id="A0AAN7WC04"/>
<sequence>MFTNEVITPVTQDVRTDSIINILHDHSFLITMSPIVTRHKESDREPATGKVTYSVWENIVPFKLFNYEIEFKCAFQDKPDGVISWIEAPMGFTSKADYTVGPEGVWDGGGNVIEEQIESNCNVLLKPFVEWTMVGVRRKMHLEIIAKAREMARGVES</sequence>
<evidence type="ECO:0000313" key="3">
    <source>
        <dbReference type="Proteomes" id="UP001310594"/>
    </source>
</evidence>
<dbReference type="Pfam" id="PF23155">
    <property type="entry name" value="DUF7053"/>
    <property type="match status" value="1"/>
</dbReference>
<dbReference type="InterPro" id="IPR055481">
    <property type="entry name" value="DUF7053"/>
</dbReference>
<dbReference type="EMBL" id="JAVRQU010000002">
    <property type="protein sequence ID" value="KAK5706112.1"/>
    <property type="molecule type" value="Genomic_DNA"/>
</dbReference>
<organism evidence="2 3">
    <name type="scientific">Elasticomyces elasticus</name>
    <dbReference type="NCBI Taxonomy" id="574655"/>
    <lineage>
        <taxon>Eukaryota</taxon>
        <taxon>Fungi</taxon>
        <taxon>Dikarya</taxon>
        <taxon>Ascomycota</taxon>
        <taxon>Pezizomycotina</taxon>
        <taxon>Dothideomycetes</taxon>
        <taxon>Dothideomycetidae</taxon>
        <taxon>Mycosphaerellales</taxon>
        <taxon>Teratosphaeriaceae</taxon>
        <taxon>Elasticomyces</taxon>
    </lineage>
</organism>
<evidence type="ECO:0000259" key="1">
    <source>
        <dbReference type="Pfam" id="PF23155"/>
    </source>
</evidence>
<evidence type="ECO:0000313" key="2">
    <source>
        <dbReference type="EMBL" id="KAK5706112.1"/>
    </source>
</evidence>